<keyword evidence="4" id="KW-0336">GPI-anchor</keyword>
<keyword evidence="8" id="KW-0449">Lipoprotein</keyword>
<dbReference type="Proteomes" id="UP000515158">
    <property type="component" value="Unplaced"/>
</dbReference>
<dbReference type="KEGG" id="tpal:117644678"/>
<comment type="similarity">
    <text evidence="2">Belongs to the repulsive guidance molecule (RGM) family.</text>
</comment>
<sequence>MAVLVHTELTYKFVHKLGTIFPYLCLALGHGQGHGYGAGCDLDVCTRAYDESLERRGLAGPEGSAAFCGVLYDFGTCMYSIRRACRGNIRYHTSNSMLIHLKTSGAAAAGPECSYRGGKAFRHCGLFGDPHLRTFTGAMQTCRVQGAWPLVDNRYLAVQVTNEPVLEDSNATATTKVTVLVKGSATPCTNQKTKTYEATADAALPDTFIDGTNTSGPGEAVTVRTRGRARCFGPLWCTQSVQMPLSRVPAMCPMTVLHLLPTYSGNVRPFAYFSGGSAPDSRGVRVTQFALTTLFSFPQVGRYLAFSTRMPEELVSTLDAQVQGDGQGDGVQLCVQGCPHSERMNLDKDRGAVLSWTDALEKCVSKTRPATAPASSSSSPSSDEVLGDLTDQYLDWCVFDLMTTGREDFALAAHAALRDTLAMDPSAAGSLRNRTTAQDVGASDSAGGAASSSTFLLIDFGPTQNVQTYKSIDFNLVYYPCFHFVQICVKILMSLLVSVFGGKYLPFSTIYCPLISRCKNFMSCFQWMQHMLTKPIN</sequence>
<evidence type="ECO:0000259" key="10">
    <source>
        <dbReference type="Pfam" id="PF06535"/>
    </source>
</evidence>
<evidence type="ECO:0000259" key="9">
    <source>
        <dbReference type="Pfam" id="PF06534"/>
    </source>
</evidence>
<evidence type="ECO:0000256" key="3">
    <source>
        <dbReference type="ARBA" id="ARBA00022475"/>
    </source>
</evidence>
<proteinExistence type="inferred from homology"/>
<name>A0A6P8YSW6_THRPL</name>
<evidence type="ECO:0000256" key="6">
    <source>
        <dbReference type="ARBA" id="ARBA00023136"/>
    </source>
</evidence>
<keyword evidence="3" id="KW-1003">Cell membrane</keyword>
<dbReference type="OrthoDB" id="10013795at2759"/>
<gene>
    <name evidence="12" type="primary">LOC117644678</name>
</gene>
<dbReference type="GO" id="GO:0015026">
    <property type="term" value="F:coreceptor activity"/>
    <property type="evidence" value="ECO:0007669"/>
    <property type="project" value="TreeGrafter"/>
</dbReference>
<dbReference type="GO" id="GO:0005886">
    <property type="term" value="C:plasma membrane"/>
    <property type="evidence" value="ECO:0007669"/>
    <property type="project" value="UniProtKB-SubCell"/>
</dbReference>
<dbReference type="Gene3D" id="3.40.1000.10">
    <property type="entry name" value="Mog1/PsbP, alpha/beta/alpha sandwich"/>
    <property type="match status" value="2"/>
</dbReference>
<dbReference type="RefSeq" id="XP_034240181.1">
    <property type="nucleotide sequence ID" value="XM_034384290.1"/>
</dbReference>
<organism evidence="12">
    <name type="scientific">Thrips palmi</name>
    <name type="common">Melon thrips</name>
    <dbReference type="NCBI Taxonomy" id="161013"/>
    <lineage>
        <taxon>Eukaryota</taxon>
        <taxon>Metazoa</taxon>
        <taxon>Ecdysozoa</taxon>
        <taxon>Arthropoda</taxon>
        <taxon>Hexapoda</taxon>
        <taxon>Insecta</taxon>
        <taxon>Pterygota</taxon>
        <taxon>Neoptera</taxon>
        <taxon>Paraneoptera</taxon>
        <taxon>Thysanoptera</taxon>
        <taxon>Terebrantia</taxon>
        <taxon>Thripoidea</taxon>
        <taxon>Thripidae</taxon>
        <taxon>Thrips</taxon>
    </lineage>
</organism>
<dbReference type="GeneID" id="117644678"/>
<dbReference type="Pfam" id="PF06535">
    <property type="entry name" value="RGM_N"/>
    <property type="match status" value="1"/>
</dbReference>
<evidence type="ECO:0000256" key="4">
    <source>
        <dbReference type="ARBA" id="ARBA00022622"/>
    </source>
</evidence>
<dbReference type="InterPro" id="IPR009496">
    <property type="entry name" value="RGM_C"/>
</dbReference>
<feature type="domain" description="Repulsive guidance molecule C-terminal" evidence="9">
    <location>
        <begin position="121"/>
        <end position="223"/>
    </location>
</feature>
<protein>
    <submittedName>
        <fullName evidence="12">Repulsive guidance molecule A-like</fullName>
    </submittedName>
</protein>
<keyword evidence="7" id="KW-0325">Glycoprotein</keyword>
<dbReference type="InterPro" id="IPR010536">
    <property type="entry name" value="RGM_N"/>
</dbReference>
<evidence type="ECO:0000256" key="8">
    <source>
        <dbReference type="ARBA" id="ARBA00023288"/>
    </source>
</evidence>
<reference evidence="12" key="1">
    <citation type="submission" date="2025-08" db="UniProtKB">
        <authorList>
            <consortium name="RefSeq"/>
        </authorList>
    </citation>
    <scope>IDENTIFICATION</scope>
    <source>
        <tissue evidence="12">Total insect</tissue>
    </source>
</reference>
<dbReference type="InterPro" id="IPR040287">
    <property type="entry name" value="RGM"/>
</dbReference>
<evidence type="ECO:0000256" key="7">
    <source>
        <dbReference type="ARBA" id="ARBA00023180"/>
    </source>
</evidence>
<evidence type="ECO:0000256" key="2">
    <source>
        <dbReference type="ARBA" id="ARBA00005321"/>
    </source>
</evidence>
<dbReference type="GO" id="GO:0098552">
    <property type="term" value="C:side of membrane"/>
    <property type="evidence" value="ECO:0007669"/>
    <property type="project" value="UniProtKB-KW"/>
</dbReference>
<dbReference type="GO" id="GO:0030509">
    <property type="term" value="P:BMP signaling pathway"/>
    <property type="evidence" value="ECO:0007669"/>
    <property type="project" value="TreeGrafter"/>
</dbReference>
<dbReference type="PANTHER" id="PTHR31428:SF6">
    <property type="entry name" value="REPULSIVE GUIDANCE MOLECULE B HOMOLOG DRAG-1"/>
    <property type="match status" value="1"/>
</dbReference>
<dbReference type="InParanoid" id="A0A6P8YSW6"/>
<dbReference type="AlphaFoldDB" id="A0A6P8YSW6"/>
<comment type="subcellular location">
    <subcellularLocation>
        <location evidence="1">Cell membrane</location>
        <topology evidence="1">Lipid-anchor</topology>
        <topology evidence="1">GPI-anchor</topology>
    </subcellularLocation>
</comment>
<evidence type="ECO:0000313" key="11">
    <source>
        <dbReference type="Proteomes" id="UP000515158"/>
    </source>
</evidence>
<evidence type="ECO:0000256" key="5">
    <source>
        <dbReference type="ARBA" id="ARBA00022729"/>
    </source>
</evidence>
<dbReference type="Pfam" id="PF06534">
    <property type="entry name" value="RGM_C"/>
    <property type="match status" value="2"/>
</dbReference>
<feature type="domain" description="Repulsive guidance molecule C-terminal" evidence="9">
    <location>
        <begin position="293"/>
        <end position="425"/>
    </location>
</feature>
<keyword evidence="6" id="KW-0472">Membrane</keyword>
<evidence type="ECO:0000256" key="1">
    <source>
        <dbReference type="ARBA" id="ARBA00004609"/>
    </source>
</evidence>
<feature type="domain" description="Repulsive guidance molecule N-terminal" evidence="10">
    <location>
        <begin position="40"/>
        <end position="101"/>
    </location>
</feature>
<keyword evidence="11" id="KW-1185">Reference proteome</keyword>
<accession>A0A6P8YSW6</accession>
<keyword evidence="5" id="KW-0732">Signal</keyword>
<dbReference type="PANTHER" id="PTHR31428">
    <property type="entry name" value="RGM DOMAIN FAMILY MEMBER DRAG-1"/>
    <property type="match status" value="1"/>
</dbReference>
<evidence type="ECO:0000313" key="12">
    <source>
        <dbReference type="RefSeq" id="XP_034240181.1"/>
    </source>
</evidence>